<proteinExistence type="predicted"/>
<feature type="compositionally biased region" description="Acidic residues" evidence="2">
    <location>
        <begin position="393"/>
        <end position="407"/>
    </location>
</feature>
<dbReference type="EMBL" id="LJIJ01000013">
    <property type="protein sequence ID" value="ODN05938.1"/>
    <property type="molecule type" value="Genomic_DNA"/>
</dbReference>
<comment type="caution">
    <text evidence="3">The sequence shown here is derived from an EMBL/GenBank/DDBJ whole genome shotgun (WGS) entry which is preliminary data.</text>
</comment>
<evidence type="ECO:0000256" key="2">
    <source>
        <dbReference type="SAM" id="MobiDB-lite"/>
    </source>
</evidence>
<evidence type="ECO:0000313" key="3">
    <source>
        <dbReference type="EMBL" id="ODN05938.1"/>
    </source>
</evidence>
<organism evidence="3 4">
    <name type="scientific">Orchesella cincta</name>
    <name type="common">Springtail</name>
    <name type="synonym">Podura cincta</name>
    <dbReference type="NCBI Taxonomy" id="48709"/>
    <lineage>
        <taxon>Eukaryota</taxon>
        <taxon>Metazoa</taxon>
        <taxon>Ecdysozoa</taxon>
        <taxon>Arthropoda</taxon>
        <taxon>Hexapoda</taxon>
        <taxon>Collembola</taxon>
        <taxon>Entomobryomorpha</taxon>
        <taxon>Entomobryoidea</taxon>
        <taxon>Orchesellidae</taxon>
        <taxon>Orchesellinae</taxon>
        <taxon>Orchesella</taxon>
    </lineage>
</organism>
<keyword evidence="1" id="KW-0175">Coiled coil</keyword>
<evidence type="ECO:0000256" key="1">
    <source>
        <dbReference type="SAM" id="Coils"/>
    </source>
</evidence>
<dbReference type="AlphaFoldDB" id="A0A1D2NKY0"/>
<gene>
    <name evidence="3" type="ORF">Ocin01_00771</name>
</gene>
<keyword evidence="4" id="KW-1185">Reference proteome</keyword>
<feature type="compositionally biased region" description="Acidic residues" evidence="2">
    <location>
        <begin position="426"/>
        <end position="435"/>
    </location>
</feature>
<sequence length="435" mass="50147">MHVKIVTNSAISQVGETRIPAKATESRLSRRKTALHYHLQQVHKGFGLTNPHFHEHRFYRHGTKPKGYHDYQNLQWDPSIYRGRTFKDFREKNLPPFAPTINFNQYCSTDWKKQYQPKDLGIAPGKSKKIGLPRLKIGGIIRPTTDEVIDEEISGRNRHKQDESIKEMEPFIVEQVVIPKYKETGTNPDHVKPAPPKNCLHINVGLSKGSTADICLIGSEDDPIKPVVSCMGSKVLEQSLLESFEDYELRQIRREINKYMEKRRNRQIRETKVIHNELLRTLNLEKEKIRRENEFDEETAAEDIIGARIFSMLICNRLTCDVFVELRNQHFLQSGNAVNEKHFIPAIHNKLAQSLYVPHLLLNDMIRSIDYTRGPEWLVAQPSYNELYREDEMLGEEPFPEDHEEGESVVGPPPNSASTMLLTSEGEGESGMEDE</sequence>
<protein>
    <recommendedName>
        <fullName evidence="5">Radial spoke head protein 3</fullName>
    </recommendedName>
</protein>
<dbReference type="InterPro" id="IPR009290">
    <property type="entry name" value="Radial_spoke_3"/>
</dbReference>
<evidence type="ECO:0008006" key="5">
    <source>
        <dbReference type="Google" id="ProtNLM"/>
    </source>
</evidence>
<name>A0A1D2NKY0_ORCCI</name>
<dbReference type="Pfam" id="PF06098">
    <property type="entry name" value="Radial_spoke_3"/>
    <property type="match status" value="1"/>
</dbReference>
<reference evidence="3 4" key="1">
    <citation type="journal article" date="2016" name="Genome Biol. Evol.">
        <title>Gene Family Evolution Reflects Adaptation to Soil Environmental Stressors in the Genome of the Collembolan Orchesella cincta.</title>
        <authorList>
            <person name="Faddeeva-Vakhrusheva A."/>
            <person name="Derks M.F."/>
            <person name="Anvar S.Y."/>
            <person name="Agamennone V."/>
            <person name="Suring W."/>
            <person name="Smit S."/>
            <person name="van Straalen N.M."/>
            <person name="Roelofs D."/>
        </authorList>
    </citation>
    <scope>NUCLEOTIDE SEQUENCE [LARGE SCALE GENOMIC DNA]</scope>
    <source>
        <tissue evidence="3">Mixed pool</tissue>
    </source>
</reference>
<evidence type="ECO:0000313" key="4">
    <source>
        <dbReference type="Proteomes" id="UP000094527"/>
    </source>
</evidence>
<feature type="region of interest" description="Disordered" evidence="2">
    <location>
        <begin position="390"/>
        <end position="435"/>
    </location>
</feature>
<feature type="coiled-coil region" evidence="1">
    <location>
        <begin position="249"/>
        <end position="299"/>
    </location>
</feature>
<accession>A0A1D2NKY0</accession>
<dbReference type="Proteomes" id="UP000094527">
    <property type="component" value="Unassembled WGS sequence"/>
</dbReference>